<dbReference type="SUPFAM" id="SSF53448">
    <property type="entry name" value="Nucleotide-diphospho-sugar transferases"/>
    <property type="match status" value="1"/>
</dbReference>
<organism evidence="2 3">
    <name type="scientific">Candidatus Coatesbacteria bacterium 4484_99</name>
    <dbReference type="NCBI Taxonomy" id="1970774"/>
    <lineage>
        <taxon>Bacteria</taxon>
        <taxon>Candidatus Coatesiibacteriota</taxon>
    </lineage>
</organism>
<gene>
    <name evidence="2" type="ORF">B6D57_01585</name>
</gene>
<dbReference type="InterPro" id="IPR001173">
    <property type="entry name" value="Glyco_trans_2-like"/>
</dbReference>
<accession>A0A1W9S2S2</accession>
<dbReference type="Gene3D" id="3.90.550.10">
    <property type="entry name" value="Spore Coat Polysaccharide Biosynthesis Protein SpsA, Chain A"/>
    <property type="match status" value="1"/>
</dbReference>
<dbReference type="InterPro" id="IPR050256">
    <property type="entry name" value="Glycosyltransferase_2"/>
</dbReference>
<dbReference type="Pfam" id="PF00535">
    <property type="entry name" value="Glycos_transf_2"/>
    <property type="match status" value="1"/>
</dbReference>
<proteinExistence type="predicted"/>
<sequence length="226" mass="25769">MKLSVIMPLYNEIDTLDIIVERIMSVPLDLELIIVDDGSTDGSRERAIQLAKNKRITTHLQPRNMGKGSAVRAGIEIATGDIIIIQDADLEYCPEEYPKLISPIVDGWADAVYGSRFYGVHRAFMIWHMLGNLLLTFVTDILFNTTLTDIETCFKAVRADILKSFNLKSNGFDIEPEITAKLFKNKHIVYEMPITYHGRGYEEGKKIRWTDAIPALWAIIKYRFVD</sequence>
<evidence type="ECO:0000259" key="1">
    <source>
        <dbReference type="Pfam" id="PF00535"/>
    </source>
</evidence>
<dbReference type="InterPro" id="IPR029044">
    <property type="entry name" value="Nucleotide-diphossugar_trans"/>
</dbReference>
<name>A0A1W9S2S2_9BACT</name>
<comment type="caution">
    <text evidence="2">The sequence shown here is derived from an EMBL/GenBank/DDBJ whole genome shotgun (WGS) entry which is preliminary data.</text>
</comment>
<dbReference type="GO" id="GO:0016740">
    <property type="term" value="F:transferase activity"/>
    <property type="evidence" value="ECO:0007669"/>
    <property type="project" value="UniProtKB-KW"/>
</dbReference>
<reference evidence="3" key="1">
    <citation type="submission" date="2017-03" db="EMBL/GenBank/DDBJ databases">
        <title>Novel pathways for hydrocarbon cycling and metabolic interdependencies in hydrothermal sediment communities.</title>
        <authorList>
            <person name="Dombrowski N."/>
            <person name="Seitz K."/>
            <person name="Teske A."/>
            <person name="Baker B."/>
        </authorList>
    </citation>
    <scope>NUCLEOTIDE SEQUENCE [LARGE SCALE GENOMIC DNA]</scope>
</reference>
<dbReference type="Proteomes" id="UP000192611">
    <property type="component" value="Unassembled WGS sequence"/>
</dbReference>
<keyword evidence="2" id="KW-0808">Transferase</keyword>
<feature type="domain" description="Glycosyltransferase 2-like" evidence="1">
    <location>
        <begin position="4"/>
        <end position="163"/>
    </location>
</feature>
<protein>
    <submittedName>
        <fullName evidence="2">Glycosyl transferase</fullName>
    </submittedName>
</protein>
<evidence type="ECO:0000313" key="3">
    <source>
        <dbReference type="Proteomes" id="UP000192611"/>
    </source>
</evidence>
<dbReference type="EMBL" id="NATQ01000020">
    <property type="protein sequence ID" value="OQX90927.1"/>
    <property type="molecule type" value="Genomic_DNA"/>
</dbReference>
<dbReference type="PANTHER" id="PTHR48090">
    <property type="entry name" value="UNDECAPRENYL-PHOSPHATE 4-DEOXY-4-FORMAMIDO-L-ARABINOSE TRANSFERASE-RELATED"/>
    <property type="match status" value="1"/>
</dbReference>
<dbReference type="PANTHER" id="PTHR48090:SF7">
    <property type="entry name" value="RFBJ PROTEIN"/>
    <property type="match status" value="1"/>
</dbReference>
<dbReference type="CDD" id="cd04179">
    <property type="entry name" value="DPM_DPG-synthase_like"/>
    <property type="match status" value="1"/>
</dbReference>
<evidence type="ECO:0000313" key="2">
    <source>
        <dbReference type="EMBL" id="OQX90927.1"/>
    </source>
</evidence>
<dbReference type="AlphaFoldDB" id="A0A1W9S2S2"/>